<proteinExistence type="predicted"/>
<dbReference type="InterPro" id="IPR000241">
    <property type="entry name" value="RlmKL-like_Mtase"/>
</dbReference>
<feature type="region of interest" description="Disordered" evidence="1">
    <location>
        <begin position="311"/>
        <end position="371"/>
    </location>
</feature>
<feature type="compositionally biased region" description="Low complexity" evidence="1">
    <location>
        <begin position="259"/>
        <end position="269"/>
    </location>
</feature>
<protein>
    <submittedName>
        <fullName evidence="3">Putative RNA methylase family UPF0020</fullName>
    </submittedName>
</protein>
<dbReference type="EMBL" id="PVZC01000001">
    <property type="protein sequence ID" value="PRY02199.1"/>
    <property type="molecule type" value="Genomic_DNA"/>
</dbReference>
<dbReference type="PANTHER" id="PTHR14911:SF13">
    <property type="entry name" value="TRNA (GUANINE(6)-N2)-METHYLTRANSFERASE THUMP3"/>
    <property type="match status" value="1"/>
</dbReference>
<dbReference type="PANTHER" id="PTHR14911">
    <property type="entry name" value="THUMP DOMAIN-CONTAINING"/>
    <property type="match status" value="1"/>
</dbReference>
<accession>A0A2T0QE49</accession>
<dbReference type="AlphaFoldDB" id="A0A2T0QE49"/>
<comment type="caution">
    <text evidence="3">The sequence shown here is derived from an EMBL/GenBank/DDBJ whole genome shotgun (WGS) entry which is preliminary data.</text>
</comment>
<dbReference type="Gene3D" id="3.30.2130.30">
    <property type="match status" value="1"/>
</dbReference>
<reference evidence="3 4" key="1">
    <citation type="submission" date="2018-03" db="EMBL/GenBank/DDBJ databases">
        <title>Genomic Encyclopedia of Archaeal and Bacterial Type Strains, Phase II (KMG-II): from individual species to whole genera.</title>
        <authorList>
            <person name="Goeker M."/>
        </authorList>
    </citation>
    <scope>NUCLEOTIDE SEQUENCE [LARGE SCALE GENOMIC DNA]</scope>
    <source>
        <strain evidence="3 4">DSM 45601</strain>
    </source>
</reference>
<sequence length="615" mass="60938">MARSVRGVEPLLAAEIERLRLGEIQAIGHREVRFAVPERGADVLALTIADDVFALAAEVGGVGRGRSGPDRLADAAAAADLDAVLRLRERCGGSPRYGGLDVSASFLGKRAYNRYDLEDAVGAVLAERLGASYHSRRGGARPPRGGLGWRVTVEGERAVLAVRIGERPLHRRAYKEASVAGTLHPPLAAAMAALAGPRPGQTALDPCCGAGTLPIEAARAVPGLRVLGLDADPAALAAATANASRALRGPTDAADQGRTGPTTTATDAPPDGPSAGRAIRSAAPRPALEAAHGSGGAEPFSCALTASAVRGPVPVTDDDRRPGGDGAAAGGAPAGGALLDRARGAGADRPTASADVRDSGDVDAGAAAPSAGPCHQYGGAPAVCSGVPVTGGGCQGVGAAGGGPGGRRNAGAGDAPRSGAGVDIGTAAGASAYGGPCAVGRSGGMPAADADGRADAPPTGGADRADAVARPGGSMPDAVRCGAAAGAGSDRPLGDARGAAVGGAAPASIGWGRADAGRLPVGDATVDRVLVNPPWQRQVAAAGALARHPRLLWRELRRVLAPGGRIVALVHEPERHAAAIAAAGLVVERELVVHLFGARPVVLCLREGVRRETRS</sequence>
<keyword evidence="4" id="KW-1185">Reference proteome</keyword>
<keyword evidence="3" id="KW-0808">Transferase</keyword>
<dbReference type="GO" id="GO:0016423">
    <property type="term" value="F:tRNA (guanine) methyltransferase activity"/>
    <property type="evidence" value="ECO:0007669"/>
    <property type="project" value="TreeGrafter"/>
</dbReference>
<keyword evidence="3" id="KW-0489">Methyltransferase</keyword>
<evidence type="ECO:0000313" key="3">
    <source>
        <dbReference type="EMBL" id="PRY02199.1"/>
    </source>
</evidence>
<gene>
    <name evidence="3" type="ORF">CLV72_101800</name>
</gene>
<feature type="domain" description="Ribosomal RNA large subunit methyltransferase K/L-like methyltransferase" evidence="2">
    <location>
        <begin position="507"/>
        <end position="594"/>
    </location>
</feature>
<evidence type="ECO:0000313" key="4">
    <source>
        <dbReference type="Proteomes" id="UP000237846"/>
    </source>
</evidence>
<organism evidence="3 4">
    <name type="scientific">Allonocardiopsis opalescens</name>
    <dbReference type="NCBI Taxonomy" id="1144618"/>
    <lineage>
        <taxon>Bacteria</taxon>
        <taxon>Bacillati</taxon>
        <taxon>Actinomycetota</taxon>
        <taxon>Actinomycetes</taxon>
        <taxon>Streptosporangiales</taxon>
        <taxon>Allonocardiopsis</taxon>
    </lineage>
</organism>
<dbReference type="Proteomes" id="UP000237846">
    <property type="component" value="Unassembled WGS sequence"/>
</dbReference>
<dbReference type="InterPro" id="IPR029063">
    <property type="entry name" value="SAM-dependent_MTases_sf"/>
</dbReference>
<feature type="region of interest" description="Disordered" evidence="1">
    <location>
        <begin position="242"/>
        <end position="279"/>
    </location>
</feature>
<dbReference type="GO" id="GO:0030488">
    <property type="term" value="P:tRNA methylation"/>
    <property type="evidence" value="ECO:0007669"/>
    <property type="project" value="TreeGrafter"/>
</dbReference>
<feature type="compositionally biased region" description="Low complexity" evidence="1">
    <location>
        <begin position="335"/>
        <end position="349"/>
    </location>
</feature>
<feature type="compositionally biased region" description="Gly residues" evidence="1">
    <location>
        <begin position="324"/>
        <end position="334"/>
    </location>
</feature>
<evidence type="ECO:0000256" key="1">
    <source>
        <dbReference type="SAM" id="MobiDB-lite"/>
    </source>
</evidence>
<dbReference type="Gene3D" id="3.40.50.150">
    <property type="entry name" value="Vaccinia Virus protein VP39"/>
    <property type="match status" value="2"/>
</dbReference>
<feature type="region of interest" description="Disordered" evidence="1">
    <location>
        <begin position="444"/>
        <end position="474"/>
    </location>
</feature>
<evidence type="ECO:0000259" key="2">
    <source>
        <dbReference type="Pfam" id="PF01170"/>
    </source>
</evidence>
<dbReference type="SUPFAM" id="SSF53335">
    <property type="entry name" value="S-adenosyl-L-methionine-dependent methyltransferases"/>
    <property type="match status" value="1"/>
</dbReference>
<feature type="domain" description="Ribosomal RNA large subunit methyltransferase K/L-like methyltransferase" evidence="2">
    <location>
        <begin position="172"/>
        <end position="245"/>
    </location>
</feature>
<name>A0A2T0QE49_9ACTN</name>
<dbReference type="Pfam" id="PF01170">
    <property type="entry name" value="UPF0020"/>
    <property type="match status" value="2"/>
</dbReference>
<feature type="compositionally biased region" description="Low complexity" evidence="1">
    <location>
        <begin position="444"/>
        <end position="462"/>
    </location>
</feature>